<evidence type="ECO:0000313" key="7">
    <source>
        <dbReference type="EMBL" id="MDC0711473.1"/>
    </source>
</evidence>
<dbReference type="InterPro" id="IPR029016">
    <property type="entry name" value="GAF-like_dom_sf"/>
</dbReference>
<dbReference type="Pfam" id="PF00072">
    <property type="entry name" value="Response_reg"/>
    <property type="match status" value="1"/>
</dbReference>
<dbReference type="Pfam" id="PF02518">
    <property type="entry name" value="HATPase_c"/>
    <property type="match status" value="2"/>
</dbReference>
<dbReference type="PROSITE" id="PS50110">
    <property type="entry name" value="RESPONSE_REGULATORY"/>
    <property type="match status" value="1"/>
</dbReference>
<evidence type="ECO:0000313" key="8">
    <source>
        <dbReference type="Proteomes" id="UP001221838"/>
    </source>
</evidence>
<proteinExistence type="predicted"/>
<keyword evidence="3 4" id="KW-0597">Phosphoprotein</keyword>
<evidence type="ECO:0000259" key="5">
    <source>
        <dbReference type="PROSITE" id="PS50109"/>
    </source>
</evidence>
<reference evidence="7 8" key="1">
    <citation type="submission" date="2022-11" db="EMBL/GenBank/DDBJ databases">
        <title>Minimal conservation of predation-associated metabolite biosynthetic gene clusters underscores biosynthetic potential of Myxococcota including descriptions for ten novel species: Archangium lansinium sp. nov., Myxococcus landrumus sp. nov., Nannocystis bai.</title>
        <authorList>
            <person name="Ahearne A."/>
            <person name="Stevens C."/>
            <person name="Dowd S."/>
        </authorList>
    </citation>
    <scope>NUCLEOTIDE SEQUENCE [LARGE SCALE GENOMIC DNA]</scope>
    <source>
        <strain evidence="7 8">NCWAL01</strain>
    </source>
</reference>
<dbReference type="Gene3D" id="3.30.450.20">
    <property type="entry name" value="PAS domain"/>
    <property type="match status" value="1"/>
</dbReference>
<feature type="domain" description="Histidine kinase" evidence="5">
    <location>
        <begin position="774"/>
        <end position="989"/>
    </location>
</feature>
<keyword evidence="7" id="KW-0547">Nucleotide-binding</keyword>
<dbReference type="PANTHER" id="PTHR43547:SF2">
    <property type="entry name" value="HYBRID SIGNAL TRANSDUCTION HISTIDINE KINASE C"/>
    <property type="match status" value="1"/>
</dbReference>
<dbReference type="InterPro" id="IPR011006">
    <property type="entry name" value="CheY-like_superfamily"/>
</dbReference>
<evidence type="ECO:0000256" key="2">
    <source>
        <dbReference type="ARBA" id="ARBA00012438"/>
    </source>
</evidence>
<dbReference type="EC" id="2.7.13.3" evidence="2"/>
<dbReference type="InterPro" id="IPR004358">
    <property type="entry name" value="Sig_transdc_His_kin-like_C"/>
</dbReference>
<dbReference type="Gene3D" id="3.30.450.40">
    <property type="match status" value="1"/>
</dbReference>
<evidence type="ECO:0000256" key="4">
    <source>
        <dbReference type="PROSITE-ProRule" id="PRU00169"/>
    </source>
</evidence>
<protein>
    <recommendedName>
        <fullName evidence="2">histidine kinase</fullName>
        <ecNumber evidence="2">2.7.13.3</ecNumber>
    </recommendedName>
</protein>
<dbReference type="SUPFAM" id="SSF47384">
    <property type="entry name" value="Homodimeric domain of signal transducing histidine kinase"/>
    <property type="match status" value="2"/>
</dbReference>
<feature type="modified residue" description="4-aspartylphosphate" evidence="4">
    <location>
        <position position="681"/>
    </location>
</feature>
<accession>A0ABT5DCW8</accession>
<evidence type="ECO:0000259" key="6">
    <source>
        <dbReference type="PROSITE" id="PS50110"/>
    </source>
</evidence>
<dbReference type="GO" id="GO:0005524">
    <property type="term" value="F:ATP binding"/>
    <property type="evidence" value="ECO:0007669"/>
    <property type="project" value="UniProtKB-KW"/>
</dbReference>
<name>A0ABT5DCW8_9BACT</name>
<dbReference type="SMART" id="SM00387">
    <property type="entry name" value="HATPase_c"/>
    <property type="match status" value="2"/>
</dbReference>
<dbReference type="PANTHER" id="PTHR43547">
    <property type="entry name" value="TWO-COMPONENT HISTIDINE KINASE"/>
    <property type="match status" value="1"/>
</dbReference>
<dbReference type="PROSITE" id="PS50109">
    <property type="entry name" value="HIS_KIN"/>
    <property type="match status" value="2"/>
</dbReference>
<dbReference type="EMBL" id="JAQNDM010000002">
    <property type="protein sequence ID" value="MDC0711473.1"/>
    <property type="molecule type" value="Genomic_DNA"/>
</dbReference>
<feature type="domain" description="Response regulatory" evidence="6">
    <location>
        <begin position="633"/>
        <end position="748"/>
    </location>
</feature>
<dbReference type="InterPro" id="IPR001789">
    <property type="entry name" value="Sig_transdc_resp-reg_receiver"/>
</dbReference>
<dbReference type="Gene3D" id="3.40.50.2300">
    <property type="match status" value="1"/>
</dbReference>
<dbReference type="SUPFAM" id="SSF52172">
    <property type="entry name" value="CheY-like"/>
    <property type="match status" value="1"/>
</dbReference>
<keyword evidence="7" id="KW-0067">ATP-binding</keyword>
<keyword evidence="8" id="KW-1185">Reference proteome</keyword>
<feature type="domain" description="Histidine kinase" evidence="5">
    <location>
        <begin position="354"/>
        <end position="570"/>
    </location>
</feature>
<organism evidence="7 8">
    <name type="scientific">Stigmatella ashevillensis</name>
    <dbReference type="NCBI Taxonomy" id="2995309"/>
    <lineage>
        <taxon>Bacteria</taxon>
        <taxon>Pseudomonadati</taxon>
        <taxon>Myxococcota</taxon>
        <taxon>Myxococcia</taxon>
        <taxon>Myxococcales</taxon>
        <taxon>Cystobacterineae</taxon>
        <taxon>Archangiaceae</taxon>
        <taxon>Stigmatella</taxon>
    </lineage>
</organism>
<sequence length="1002" mass="108874">MSPGSSAEEVFAGGGEMGALMRSIDWSKTELGPVDAWPPALRALVGVVLGNRFPMVIRWGERLLQFYNDAYRPVLGDKHPAALGESAAQTWAEIWHVLGPLHEGVLRTGRAEWGEHFLLTICRKGFTEDAYFTFSYSPIPDGFGKPGGVLVTAQETSSQVLGERRLHTLQQVAASSFRAKRVEDAALRAVQALGENPHDLPFALLYLCDADGQHASLAASAGLPPGTSSPQPRLGMEVFQEGGALHGALQSRQPLEVAHLAQVLRAELVVEGPRAPTHAMVLAMEGAAEGSPAGFLLIGLSVRLEYDERYRGFMGLVAGHISTAIANARAYEEEKRRAETLAELDRSKTVFFSNVSHEFRTPLTLMLGPVEDVLASDRLEREEREALERVHRNGLRLFKLVNTLLDFSRLEAGRVQASYQPTDLAALTVGLASAFDSAVMKAGLRLVVECPPLPAPIWVDPEMWEKVVLNLVSNALKFTFEGEIGVALRWRAPQVELSVWDTGTGIPSEELPRIFERFHRVQGARGRSHEGSGIGLSLVQELVRLHGGTVRADSTPGRGSTFTVTLPAGSAHLPRERLAAPRTHAPTSPGVAPFLNEASGWLGTVRPLSGSPEEVLAAPEVLPQARSQASGGHILLADDNADMRDYVRRLLETRFTVETVADGAAALAAAEARLPDLVLSDVMMPGMDGFGLLREFRANPRTTAVPFILLSARAGEEATVGGLQAGADDYLVKPFSTRELLARVEGVLRLARERAKRERLAQERADFEQHLIGIVSHDLRNPLAAITLSAATLLRRTELEERQRRPISRIFTAAERANRMIRDLLDFTQARLGGGLPIQPKALDVHALSQQVVDELQAAHPERVIELERGGAGQAVWDGDRTAQVLTNLISNAVHYSRPGTPVRVRVFEEGAQAVLEVHNEGAPIPATLLPRLFQPMQRGESEANNIGRSVGLGLYIVDHIVRAHGGQVEVRSVEGEGTTFTVRMPLTAGARAGGERRDRHG</sequence>
<evidence type="ECO:0000256" key="3">
    <source>
        <dbReference type="ARBA" id="ARBA00022553"/>
    </source>
</evidence>
<dbReference type="SMART" id="SM00388">
    <property type="entry name" value="HisKA"/>
    <property type="match status" value="2"/>
</dbReference>
<dbReference type="InterPro" id="IPR003594">
    <property type="entry name" value="HATPase_dom"/>
</dbReference>
<dbReference type="SUPFAM" id="SSF55781">
    <property type="entry name" value="GAF domain-like"/>
    <property type="match status" value="1"/>
</dbReference>
<dbReference type="RefSeq" id="WP_272141428.1">
    <property type="nucleotide sequence ID" value="NZ_JAQNDM010000002.1"/>
</dbReference>
<dbReference type="InterPro" id="IPR005467">
    <property type="entry name" value="His_kinase_dom"/>
</dbReference>
<dbReference type="Gene3D" id="3.30.565.10">
    <property type="entry name" value="Histidine kinase-like ATPase, C-terminal domain"/>
    <property type="match status" value="2"/>
</dbReference>
<dbReference type="InterPro" id="IPR036890">
    <property type="entry name" value="HATPase_C_sf"/>
</dbReference>
<dbReference type="InterPro" id="IPR036097">
    <property type="entry name" value="HisK_dim/P_sf"/>
</dbReference>
<dbReference type="CDD" id="cd00082">
    <property type="entry name" value="HisKA"/>
    <property type="match status" value="2"/>
</dbReference>
<dbReference type="InterPro" id="IPR003661">
    <property type="entry name" value="HisK_dim/P_dom"/>
</dbReference>
<dbReference type="Proteomes" id="UP001221838">
    <property type="component" value="Unassembled WGS sequence"/>
</dbReference>
<gene>
    <name evidence="7" type="ORF">POL68_23580</name>
</gene>
<dbReference type="SMART" id="SM00448">
    <property type="entry name" value="REC"/>
    <property type="match status" value="1"/>
</dbReference>
<dbReference type="CDD" id="cd00075">
    <property type="entry name" value="HATPase"/>
    <property type="match status" value="1"/>
</dbReference>
<dbReference type="Gene3D" id="1.10.287.130">
    <property type="match status" value="2"/>
</dbReference>
<dbReference type="SUPFAM" id="SSF55874">
    <property type="entry name" value="ATPase domain of HSP90 chaperone/DNA topoisomerase II/histidine kinase"/>
    <property type="match status" value="2"/>
</dbReference>
<evidence type="ECO:0000256" key="1">
    <source>
        <dbReference type="ARBA" id="ARBA00000085"/>
    </source>
</evidence>
<comment type="caution">
    <text evidence="7">The sequence shown here is derived from an EMBL/GenBank/DDBJ whole genome shotgun (WGS) entry which is preliminary data.</text>
</comment>
<dbReference type="PRINTS" id="PR00344">
    <property type="entry name" value="BCTRLSENSOR"/>
</dbReference>
<comment type="catalytic activity">
    <reaction evidence="1">
        <text>ATP + protein L-histidine = ADP + protein N-phospho-L-histidine.</text>
        <dbReference type="EC" id="2.7.13.3"/>
    </reaction>
</comment>
<dbReference type="CDD" id="cd16922">
    <property type="entry name" value="HATPase_EvgS-ArcB-TorS-like"/>
    <property type="match status" value="1"/>
</dbReference>
<dbReference type="Pfam" id="PF00512">
    <property type="entry name" value="HisKA"/>
    <property type="match status" value="2"/>
</dbReference>